<protein>
    <submittedName>
        <fullName evidence="2">Uncharacterized protein</fullName>
    </submittedName>
</protein>
<reference evidence="3" key="1">
    <citation type="submission" date="2012-02" db="EMBL/GenBank/DDBJ databases">
        <title>Genome sequencing of Giardia lamblia Genotypes A2 and B isolates (DH and GS) and comparative analysis with the genomes of Genotypes A1 and E (WB and Pig).</title>
        <authorList>
            <person name="Adam R."/>
            <person name="Dahlstrom E."/>
            <person name="Martens C."/>
            <person name="Bruno D."/>
            <person name="Barbian K."/>
            <person name="Porcella S.F."/>
            <person name="Nash T."/>
        </authorList>
    </citation>
    <scope>NUCLEOTIDE SEQUENCE</scope>
    <source>
        <strain evidence="3">DH</strain>
    </source>
</reference>
<dbReference type="VEuPathDB" id="GiardiaDB:GL50803_00137704"/>
<dbReference type="Proteomes" id="UP000018320">
    <property type="component" value="Unassembled WGS sequence"/>
</dbReference>
<feature type="region of interest" description="Disordered" evidence="1">
    <location>
        <begin position="40"/>
        <end position="85"/>
    </location>
</feature>
<sequence length="725" mass="81066">MQYCMQSLFKTQDYTSVPAFSLPNIGLNILEAEDRGIQKKQSGLPFRPSPPQRHECTPIRKDSKSTRRRSASTGIPSKGQRTSKAHCNVAPADLPSTTSFADSHDVALTYDEADTLSWMLGVLRKGTDPWARAFSTQIPELLQSIAVSPTPTAGAPAKIKATMQNGFIFGKLVELLGCTSIPGLSDQHTPAVAYNNWTKALSVLRTNVLVSPAHLFIERDLARAGPDFLRMFLLLLKDLRQAYSRPTAPSPMSQVEDTPLLNHSSRVPFPDNASFAPQAKEEQQQDAYPDWKLCAPRSHTLQQLRSDMLISYPIEHALCKTEVSRWLAWLSLEPPLFDHDKLISNPWCNGCNFHLILGKIYSVLVADTKSLVLPIPNPSTYEHCVQNNSFILQFAEHCGVSCAYRILADDFTEPSQCESTVWALLSSIVQRFPLPDTLASKELDHPVSAALLPYNPLQFSMLETSLCHWIFTLGFLADPPYNCDNIPAFPALIPHIKTGCLFRDLSLSALRLGIFTQIPFKVSYNSLQNHRRNRGGHDQYNSFESSNTKCQHTGQDVALGLQLFVTQKDTEKTLLEEVCQAQFPVQFLSTLTKFQLVLLIEDIHRCWDKIPPRSICPEPYAPYAPLSFKVDKVDINALLPAATERNGAEAHNTEECALLPLASGGNLWKMEASFVRPPDEVLIDTQQIIPTLWFLPEIRGYPMNYNSENEIVALFTPLLQVVKPQ</sequence>
<dbReference type="EMBL" id="AHGT01000064">
    <property type="protein sequence ID" value="ESU35904.1"/>
    <property type="molecule type" value="Genomic_DNA"/>
</dbReference>
<dbReference type="InterPro" id="IPR036872">
    <property type="entry name" value="CH_dom_sf"/>
</dbReference>
<organism evidence="2 3">
    <name type="scientific">Giardia intestinalis</name>
    <name type="common">Giardia lamblia</name>
    <dbReference type="NCBI Taxonomy" id="5741"/>
    <lineage>
        <taxon>Eukaryota</taxon>
        <taxon>Metamonada</taxon>
        <taxon>Diplomonadida</taxon>
        <taxon>Hexamitidae</taxon>
        <taxon>Giardiinae</taxon>
        <taxon>Giardia</taxon>
    </lineage>
</organism>
<accession>V6TAZ1</accession>
<feature type="compositionally biased region" description="Basic and acidic residues" evidence="1">
    <location>
        <begin position="52"/>
        <end position="65"/>
    </location>
</feature>
<dbReference type="SUPFAM" id="SSF47576">
    <property type="entry name" value="Calponin-homology domain, CH-domain"/>
    <property type="match status" value="1"/>
</dbReference>
<name>V6TAZ1_GIAIN</name>
<dbReference type="AlphaFoldDB" id="V6TAZ1"/>
<comment type="caution">
    <text evidence="2">The sequence shown here is derived from an EMBL/GenBank/DDBJ whole genome shotgun (WGS) entry which is preliminary data.</text>
</comment>
<dbReference type="VEuPathDB" id="GiardiaDB:DHA2_151554"/>
<evidence type="ECO:0000313" key="2">
    <source>
        <dbReference type="EMBL" id="ESU35904.1"/>
    </source>
</evidence>
<evidence type="ECO:0000256" key="1">
    <source>
        <dbReference type="SAM" id="MobiDB-lite"/>
    </source>
</evidence>
<dbReference type="VEuPathDB" id="GiardiaDB:QR46_1011"/>
<gene>
    <name evidence="2" type="ORF">DHA2_151554</name>
</gene>
<dbReference type="VEuPathDB" id="GiardiaDB:GL50581_1044"/>
<proteinExistence type="predicted"/>
<feature type="compositionally biased region" description="Polar residues" evidence="1">
    <location>
        <begin position="71"/>
        <end position="82"/>
    </location>
</feature>
<reference evidence="2 3" key="2">
    <citation type="journal article" date="2013" name="Genome Biol. Evol.">
        <title>Genome sequencing of Giardia lamblia genotypes A2 and B isolates (DH and GS) and comparative analysis with the genomes of genotypes A1 and E (WB and Pig).</title>
        <authorList>
            <person name="Adam R.D."/>
            <person name="Dahlstrom E.W."/>
            <person name="Martens C.A."/>
            <person name="Bruno D.P."/>
            <person name="Barbian K.D."/>
            <person name="Ricklefs S.M."/>
            <person name="Hernandez M.M."/>
            <person name="Narla N.P."/>
            <person name="Patel R.B."/>
            <person name="Porcella S.F."/>
            <person name="Nash T.E."/>
        </authorList>
    </citation>
    <scope>NUCLEOTIDE SEQUENCE [LARGE SCALE GENOMIC DNA]</scope>
    <source>
        <strain evidence="2 3">DH</strain>
    </source>
</reference>
<evidence type="ECO:0000313" key="3">
    <source>
        <dbReference type="Proteomes" id="UP000018320"/>
    </source>
</evidence>